<evidence type="ECO:0000313" key="1">
    <source>
        <dbReference type="EMBL" id="TLD01558.1"/>
    </source>
</evidence>
<keyword evidence="2" id="KW-1185">Reference proteome</keyword>
<proteinExistence type="predicted"/>
<comment type="caution">
    <text evidence="1">The sequence shown here is derived from an EMBL/GenBank/DDBJ whole genome shotgun (WGS) entry which is preliminary data.</text>
</comment>
<accession>A0A4V6HS49</accession>
<dbReference type="PROSITE" id="PS51257">
    <property type="entry name" value="PROKAR_LIPOPROTEIN"/>
    <property type="match status" value="1"/>
</dbReference>
<protein>
    <submittedName>
        <fullName evidence="1">Bacterial extracellular solute-binding protein</fullName>
    </submittedName>
</protein>
<dbReference type="Pfam" id="PF01547">
    <property type="entry name" value="SBP_bac_1"/>
    <property type="match status" value="1"/>
</dbReference>
<gene>
    <name evidence="1" type="ORF">DSM106044_01537</name>
</gene>
<organism evidence="1 2">
    <name type="scientific">Robinsoniella peoriensis</name>
    <dbReference type="NCBI Taxonomy" id="180332"/>
    <lineage>
        <taxon>Bacteria</taxon>
        <taxon>Bacillati</taxon>
        <taxon>Bacillota</taxon>
        <taxon>Clostridia</taxon>
        <taxon>Lachnospirales</taxon>
        <taxon>Lachnospiraceae</taxon>
        <taxon>Robinsoniella</taxon>
    </lineage>
</organism>
<sequence precursor="true">MKKICLMAILVFLFMIIGTGCSQKKVSEKFNGKGYMEDDIELPFDQDREKAISFVKVKKSQMYLYSREKESGDYHIYELLKDHSWKKKSESGLTEFFKNVTYEPRIIESGLDGNIYMLYFDDDYLPHIAKQQGNTIEEVFIEDLKKDGSEQQPVYPNGIKSLEDGRIIISYDSEKGAVLYDREGKKIRRFDKWELGVNVTKNIGVCPGLFLSVNDSGTGFCLYDIESGDKKNEIKVGELAGHSYLKEGGGQDFFFLNDEGIHHIMADGSIVETIIEGDEMPALKLDQETVSFEIGDNNSFYVMFQKSGNASLKYYNYDKKQRKEDPTILKMAGLAKSNTIQQAITEFEKKNPDVKIEYQDYGETKDRTTLSDTIRIINTEVLAGEKGPDLIILDGLPADAYAAKGALLDLSVIADEMEGELGLLDNLSLQKDNKGRIFSISSRFGVPFLIGNEDAIRQMESLDSLEKYLNRTDADQIIESDIYEKIAQNIFYMYYNDLKAASFGEQDLEQYINVVMKLVRKTGAKSREEGREEDKNMFRLGFPSNTGKYRVAIEEMKSVMDLSLPVTFQGKYEAQVKTIKSLYTPYDMVGIHAASEHMDEAKEFIRTLLSKKMQSLELGEGFPVIRQTFQDLKPVESDVEAMVEGDEEDQIITFKQADEAELEEFKKIAVELKHPLIVDTIIEELMMDQMNRVYAGSASSSVAARELASKIRLYRSE</sequence>
<dbReference type="Gene3D" id="3.40.190.10">
    <property type="entry name" value="Periplasmic binding protein-like II"/>
    <property type="match status" value="1"/>
</dbReference>
<dbReference type="Proteomes" id="UP000306509">
    <property type="component" value="Unassembled WGS sequence"/>
</dbReference>
<dbReference type="STRING" id="180332.GCA_000797495_04748"/>
<dbReference type="EMBL" id="QGQD01000036">
    <property type="protein sequence ID" value="TLD01558.1"/>
    <property type="molecule type" value="Genomic_DNA"/>
</dbReference>
<dbReference type="InterPro" id="IPR006059">
    <property type="entry name" value="SBP"/>
</dbReference>
<reference evidence="1 2" key="1">
    <citation type="journal article" date="2019" name="Anaerobe">
        <title>Detection of Robinsoniella peoriensis in multiple bone samples of a trauma patient.</title>
        <authorList>
            <person name="Schrottner P."/>
            <person name="Hartwich K."/>
            <person name="Bunk B."/>
            <person name="Schober I."/>
            <person name="Helbig S."/>
            <person name="Rudolph W.W."/>
            <person name="Gunzer F."/>
        </authorList>
    </citation>
    <scope>NUCLEOTIDE SEQUENCE [LARGE SCALE GENOMIC DNA]</scope>
    <source>
        <strain evidence="1 2">DSM 106044</strain>
    </source>
</reference>
<dbReference type="RefSeq" id="WP_138002185.1">
    <property type="nucleotide sequence ID" value="NZ_QGQD01000036.1"/>
</dbReference>
<evidence type="ECO:0000313" key="2">
    <source>
        <dbReference type="Proteomes" id="UP000306509"/>
    </source>
</evidence>
<dbReference type="AlphaFoldDB" id="A0A4V6HS49"/>
<name>A0A4V6HS49_9FIRM</name>
<dbReference type="SUPFAM" id="SSF53850">
    <property type="entry name" value="Periplasmic binding protein-like II"/>
    <property type="match status" value="1"/>
</dbReference>